<dbReference type="EMBL" id="GFPF01001476">
    <property type="protein sequence ID" value="MAA12622.1"/>
    <property type="molecule type" value="Transcribed_RNA"/>
</dbReference>
<name>A0A224YFR6_9ACAR</name>
<evidence type="ECO:0000313" key="1">
    <source>
        <dbReference type="EMBL" id="MAA12622.1"/>
    </source>
</evidence>
<accession>A0A224YFR6</accession>
<reference evidence="1" key="1">
    <citation type="journal article" date="2017" name="Parasit. Vectors">
        <title>Sialotranscriptomics of Rhipicephalus zambeziensis reveals intricate expression profiles of secretory proteins and suggests tight temporal transcriptional regulation during blood-feeding.</title>
        <authorList>
            <person name="de Castro M.H."/>
            <person name="de Klerk D."/>
            <person name="Pienaar R."/>
            <person name="Rees D.J.G."/>
            <person name="Mans B.J."/>
        </authorList>
    </citation>
    <scope>NUCLEOTIDE SEQUENCE</scope>
    <source>
        <tissue evidence="1">Salivary glands</tissue>
    </source>
</reference>
<proteinExistence type="predicted"/>
<sequence length="91" mass="10404">MCPTCRMRGAAIFELVSSQLVHGLKKNKVANYYLKFSLLRECFLKSLRCRERANECIELDGSSPGTPDFFVVMRISFLTAFVIEEFNCISI</sequence>
<dbReference type="AlphaFoldDB" id="A0A224YFR6"/>
<organism evidence="1">
    <name type="scientific">Rhipicephalus zambeziensis</name>
    <dbReference type="NCBI Taxonomy" id="60191"/>
    <lineage>
        <taxon>Eukaryota</taxon>
        <taxon>Metazoa</taxon>
        <taxon>Ecdysozoa</taxon>
        <taxon>Arthropoda</taxon>
        <taxon>Chelicerata</taxon>
        <taxon>Arachnida</taxon>
        <taxon>Acari</taxon>
        <taxon>Parasitiformes</taxon>
        <taxon>Ixodida</taxon>
        <taxon>Ixodoidea</taxon>
        <taxon>Ixodidae</taxon>
        <taxon>Rhipicephalinae</taxon>
        <taxon>Rhipicephalus</taxon>
        <taxon>Rhipicephalus</taxon>
    </lineage>
</organism>
<protein>
    <submittedName>
        <fullName evidence="1">Uncharacterized protein</fullName>
    </submittedName>
</protein>